<evidence type="ECO:0000256" key="11">
    <source>
        <dbReference type="ARBA" id="ARBA00023146"/>
    </source>
</evidence>
<protein>
    <recommendedName>
        <fullName evidence="13">Lysine--tRNA ligase</fullName>
        <ecNumber evidence="13">6.1.1.6</ecNumber>
    </recommendedName>
    <alternativeName>
        <fullName evidence="13">Lysyl-tRNA synthetase</fullName>
        <shortName evidence="13">LysRS</shortName>
    </alternativeName>
</protein>
<dbReference type="Pfam" id="PF00152">
    <property type="entry name" value="tRNA-synt_2"/>
    <property type="match status" value="1"/>
</dbReference>
<keyword evidence="5 13" id="KW-0436">Ligase</keyword>
<evidence type="ECO:0000256" key="7">
    <source>
        <dbReference type="ARBA" id="ARBA00022741"/>
    </source>
</evidence>
<reference evidence="16" key="2">
    <citation type="submission" date="2021-04" db="EMBL/GenBank/DDBJ databases">
        <authorList>
            <person name="Gilroy R."/>
        </authorList>
    </citation>
    <scope>NUCLEOTIDE SEQUENCE</scope>
    <source>
        <strain evidence="16">B5-657</strain>
    </source>
</reference>
<dbReference type="SUPFAM" id="SSF50249">
    <property type="entry name" value="Nucleic acid-binding proteins"/>
    <property type="match status" value="1"/>
</dbReference>
<evidence type="ECO:0000313" key="16">
    <source>
        <dbReference type="EMBL" id="MBU3804620.1"/>
    </source>
</evidence>
<dbReference type="NCBIfam" id="NF001756">
    <property type="entry name" value="PRK00484.1"/>
    <property type="match status" value="1"/>
</dbReference>
<evidence type="ECO:0000259" key="15">
    <source>
        <dbReference type="PROSITE" id="PS50862"/>
    </source>
</evidence>
<comment type="subunit">
    <text evidence="3 13">Homodimer.</text>
</comment>
<dbReference type="SUPFAM" id="SSF55681">
    <property type="entry name" value="Class II aaRS and biotin synthetases"/>
    <property type="match status" value="1"/>
</dbReference>
<dbReference type="PROSITE" id="PS50862">
    <property type="entry name" value="AA_TRNA_LIGASE_II"/>
    <property type="match status" value="1"/>
</dbReference>
<dbReference type="InterPro" id="IPR034762">
    <property type="entry name" value="Lys-tRNA-ligase_II_bac/euk"/>
</dbReference>
<feature type="binding site" evidence="13">
    <location>
        <position position="416"/>
    </location>
    <ligand>
        <name>Mg(2+)</name>
        <dbReference type="ChEBI" id="CHEBI:18420"/>
        <label>1</label>
    </ligand>
</feature>
<dbReference type="GO" id="GO:0016740">
    <property type="term" value="F:transferase activity"/>
    <property type="evidence" value="ECO:0007669"/>
    <property type="project" value="UniProtKB-ARBA"/>
</dbReference>
<dbReference type="InterPro" id="IPR018149">
    <property type="entry name" value="Lys-tRNA-synth_II_C"/>
</dbReference>
<dbReference type="InterPro" id="IPR012340">
    <property type="entry name" value="NA-bd_OB-fold"/>
</dbReference>
<dbReference type="PANTHER" id="PTHR42918">
    <property type="entry name" value="LYSYL-TRNA SYNTHETASE"/>
    <property type="match status" value="1"/>
</dbReference>
<dbReference type="GO" id="GO:0005524">
    <property type="term" value="F:ATP binding"/>
    <property type="evidence" value="ECO:0007669"/>
    <property type="project" value="UniProtKB-UniRule"/>
</dbReference>
<dbReference type="EC" id="6.1.1.6" evidence="13"/>
<dbReference type="FunFam" id="3.30.930.10:FF:000001">
    <property type="entry name" value="Lysine--tRNA ligase"/>
    <property type="match status" value="1"/>
</dbReference>
<dbReference type="InterPro" id="IPR004365">
    <property type="entry name" value="NA-bd_OB_tRNA"/>
</dbReference>
<evidence type="ECO:0000256" key="10">
    <source>
        <dbReference type="ARBA" id="ARBA00022917"/>
    </source>
</evidence>
<evidence type="ECO:0000256" key="1">
    <source>
        <dbReference type="ARBA" id="ARBA00004496"/>
    </source>
</evidence>
<dbReference type="FunFam" id="2.40.50.140:FF:000024">
    <property type="entry name" value="Lysine--tRNA ligase"/>
    <property type="match status" value="1"/>
</dbReference>
<dbReference type="GO" id="GO:0000049">
    <property type="term" value="F:tRNA binding"/>
    <property type="evidence" value="ECO:0007669"/>
    <property type="project" value="TreeGrafter"/>
</dbReference>
<keyword evidence="8 13" id="KW-0067">ATP-binding</keyword>
<comment type="subcellular location">
    <subcellularLocation>
        <location evidence="1 13">Cytoplasm</location>
    </subcellularLocation>
</comment>
<dbReference type="NCBIfam" id="TIGR00499">
    <property type="entry name" value="lysS_bact"/>
    <property type="match status" value="1"/>
</dbReference>
<feature type="domain" description="Aminoacyl-transfer RNA synthetases class-II family profile" evidence="15">
    <location>
        <begin position="187"/>
        <end position="504"/>
    </location>
</feature>
<dbReference type="HAMAP" id="MF_00252">
    <property type="entry name" value="Lys_tRNA_synth_class2"/>
    <property type="match status" value="1"/>
</dbReference>
<dbReference type="Gene3D" id="2.40.50.140">
    <property type="entry name" value="Nucleic acid-binding proteins"/>
    <property type="match status" value="1"/>
</dbReference>
<evidence type="ECO:0000256" key="3">
    <source>
        <dbReference type="ARBA" id="ARBA00011738"/>
    </source>
</evidence>
<dbReference type="Proteomes" id="UP000824229">
    <property type="component" value="Unassembled WGS sequence"/>
</dbReference>
<evidence type="ECO:0000256" key="12">
    <source>
        <dbReference type="ARBA" id="ARBA00048573"/>
    </source>
</evidence>
<dbReference type="InterPro" id="IPR006195">
    <property type="entry name" value="aa-tRNA-synth_II"/>
</dbReference>
<gene>
    <name evidence="13 16" type="primary">lysS</name>
    <name evidence="16" type="ORF">H9872_07680</name>
</gene>
<dbReference type="GO" id="GO:0000287">
    <property type="term" value="F:magnesium ion binding"/>
    <property type="evidence" value="ECO:0007669"/>
    <property type="project" value="UniProtKB-UniRule"/>
</dbReference>
<keyword evidence="4 13" id="KW-0963">Cytoplasm</keyword>
<evidence type="ECO:0000256" key="4">
    <source>
        <dbReference type="ARBA" id="ARBA00022490"/>
    </source>
</evidence>
<feature type="binding site" evidence="13">
    <location>
        <position position="423"/>
    </location>
    <ligand>
        <name>Mg(2+)</name>
        <dbReference type="ChEBI" id="CHEBI:18420"/>
        <label>1</label>
    </ligand>
</feature>
<evidence type="ECO:0000256" key="13">
    <source>
        <dbReference type="HAMAP-Rule" id="MF_00252"/>
    </source>
</evidence>
<sequence>MSDQNQVPENINVNELIKVRYDKLNTLQEKGKDPFKVTKVNITTHSETAKKNFEAIESTIVEDHEISDRTFVAVAGRIMAKRDMGKASFITIQDEEGRIQSYVRKDEIGEDDYADFKKYDIGDIIAIEGYIFRTQKGEISVRAKSVKLVSKSLQILPEKYHGLKDVEMRYRQRYVDLIVNPEVKDTFKKRSAIIRSIRNFLDSQNFIEVETPILHDIAGGAAARPFITHHNALDIDMYMRIAPELKLKRLIVGGFERVYEIGRTFRNEGMSVRHNPEFTMIELYQAYADYNDMMDITEAIIRNACEEVNGTSIIEYDGVTIDLSKPFKRISMVDAVKEETGIDFRAIDLEEARKLAKEKNIAIEEHHMKGDILNLFFEEFVEEKLIQPTFLTEHPVEISPLAKRKPEDPEYTERFELFIVGREHANAFSELNDPIDQRSRFKRQEELRAAGDDEACEIDEDFLTALEYGLPPTGGMGMGIDRLVMLLTNSASIRDVLLFPTMKPING</sequence>
<evidence type="ECO:0000256" key="14">
    <source>
        <dbReference type="RuleBase" id="RU000336"/>
    </source>
</evidence>
<dbReference type="InterPro" id="IPR044136">
    <property type="entry name" value="Lys-tRNA-ligase_II_N"/>
</dbReference>
<dbReference type="GO" id="GO:0004824">
    <property type="term" value="F:lysine-tRNA ligase activity"/>
    <property type="evidence" value="ECO:0007669"/>
    <property type="project" value="UniProtKB-UniRule"/>
</dbReference>
<dbReference type="InterPro" id="IPR045864">
    <property type="entry name" value="aa-tRNA-synth_II/BPL/LPL"/>
</dbReference>
<dbReference type="Pfam" id="PF01336">
    <property type="entry name" value="tRNA_anti-codon"/>
    <property type="match status" value="1"/>
</dbReference>
<comment type="cofactor">
    <cofactor evidence="13 14">
        <name>Mg(2+)</name>
        <dbReference type="ChEBI" id="CHEBI:18420"/>
    </cofactor>
    <text evidence="13 14">Binds 3 Mg(2+) ions per subunit.</text>
</comment>
<keyword evidence="10 13" id="KW-0648">Protein biosynthesis</keyword>
<comment type="catalytic activity">
    <reaction evidence="12 13 14">
        <text>tRNA(Lys) + L-lysine + ATP = L-lysyl-tRNA(Lys) + AMP + diphosphate</text>
        <dbReference type="Rhea" id="RHEA:20792"/>
        <dbReference type="Rhea" id="RHEA-COMP:9696"/>
        <dbReference type="Rhea" id="RHEA-COMP:9697"/>
        <dbReference type="ChEBI" id="CHEBI:30616"/>
        <dbReference type="ChEBI" id="CHEBI:32551"/>
        <dbReference type="ChEBI" id="CHEBI:33019"/>
        <dbReference type="ChEBI" id="CHEBI:78442"/>
        <dbReference type="ChEBI" id="CHEBI:78529"/>
        <dbReference type="ChEBI" id="CHEBI:456215"/>
        <dbReference type="EC" id="6.1.1.6"/>
    </reaction>
</comment>
<evidence type="ECO:0000256" key="5">
    <source>
        <dbReference type="ARBA" id="ARBA00022598"/>
    </source>
</evidence>
<evidence type="ECO:0000256" key="6">
    <source>
        <dbReference type="ARBA" id="ARBA00022723"/>
    </source>
</evidence>
<dbReference type="EMBL" id="JAHLFQ010000178">
    <property type="protein sequence ID" value="MBU3804620.1"/>
    <property type="molecule type" value="Genomic_DNA"/>
</dbReference>
<keyword evidence="11 13" id="KW-0030">Aminoacyl-tRNA synthetase</keyword>
<reference evidence="16" key="1">
    <citation type="journal article" date="2021" name="PeerJ">
        <title>Extensive microbial diversity within the chicken gut microbiome revealed by metagenomics and culture.</title>
        <authorList>
            <person name="Gilroy R."/>
            <person name="Ravi A."/>
            <person name="Getino M."/>
            <person name="Pursley I."/>
            <person name="Horton D.L."/>
            <person name="Alikhan N.F."/>
            <person name="Baker D."/>
            <person name="Gharbi K."/>
            <person name="Hall N."/>
            <person name="Watson M."/>
            <person name="Adriaenssens E.M."/>
            <person name="Foster-Nyarko E."/>
            <person name="Jarju S."/>
            <person name="Secka A."/>
            <person name="Antonio M."/>
            <person name="Oren A."/>
            <person name="Chaudhuri R.R."/>
            <person name="La Ragione R."/>
            <person name="Hildebrand F."/>
            <person name="Pallen M.J."/>
        </authorList>
    </citation>
    <scope>NUCLEOTIDE SEQUENCE</scope>
    <source>
        <strain evidence="16">B5-657</strain>
    </source>
</reference>
<keyword evidence="9 13" id="KW-0460">Magnesium</keyword>
<dbReference type="PIRSF" id="PIRSF039101">
    <property type="entry name" value="LysRS2"/>
    <property type="match status" value="1"/>
</dbReference>
<evidence type="ECO:0000313" key="17">
    <source>
        <dbReference type="Proteomes" id="UP000824229"/>
    </source>
</evidence>
<proteinExistence type="inferred from homology"/>
<comment type="caution">
    <text evidence="16">The sequence shown here is derived from an EMBL/GenBank/DDBJ whole genome shotgun (WGS) entry which is preliminary data.</text>
</comment>
<accession>A0A9E2NLQ9</accession>
<dbReference type="InterPro" id="IPR004364">
    <property type="entry name" value="Aa-tRNA-synt_II"/>
</dbReference>
<comment type="similarity">
    <text evidence="2 13">Belongs to the class-II aminoacyl-tRNA synthetase family.</text>
</comment>
<dbReference type="Gene3D" id="3.30.930.10">
    <property type="entry name" value="Bira Bifunctional Protein, Domain 2"/>
    <property type="match status" value="1"/>
</dbReference>
<dbReference type="InterPro" id="IPR002313">
    <property type="entry name" value="Lys-tRNA-ligase_II"/>
</dbReference>
<evidence type="ECO:0000256" key="8">
    <source>
        <dbReference type="ARBA" id="ARBA00022840"/>
    </source>
</evidence>
<evidence type="ECO:0000256" key="9">
    <source>
        <dbReference type="ARBA" id="ARBA00022842"/>
    </source>
</evidence>
<keyword evidence="7 13" id="KW-0547">Nucleotide-binding</keyword>
<feature type="binding site" evidence="13">
    <location>
        <position position="423"/>
    </location>
    <ligand>
        <name>Mg(2+)</name>
        <dbReference type="ChEBI" id="CHEBI:18420"/>
        <label>2</label>
    </ligand>
</feature>
<name>A0A9E2NLQ9_9FIRM</name>
<dbReference type="GO" id="GO:0005829">
    <property type="term" value="C:cytosol"/>
    <property type="evidence" value="ECO:0007669"/>
    <property type="project" value="TreeGrafter"/>
</dbReference>
<dbReference type="AlphaFoldDB" id="A0A9E2NLQ9"/>
<dbReference type="PANTHER" id="PTHR42918:SF15">
    <property type="entry name" value="LYSINE--TRNA LIGASE, CHLOROPLASTIC_MITOCHONDRIAL"/>
    <property type="match status" value="1"/>
</dbReference>
<dbReference type="GO" id="GO:0140096">
    <property type="term" value="F:catalytic activity, acting on a protein"/>
    <property type="evidence" value="ECO:0007669"/>
    <property type="project" value="UniProtKB-ARBA"/>
</dbReference>
<dbReference type="PRINTS" id="PR00982">
    <property type="entry name" value="TRNASYNTHLYS"/>
</dbReference>
<organism evidence="16 17">
    <name type="scientific">Candidatus Cellulosilyticum pullistercoris</name>
    <dbReference type="NCBI Taxonomy" id="2838521"/>
    <lineage>
        <taxon>Bacteria</taxon>
        <taxon>Bacillati</taxon>
        <taxon>Bacillota</taxon>
        <taxon>Clostridia</taxon>
        <taxon>Lachnospirales</taxon>
        <taxon>Cellulosilyticaceae</taxon>
        <taxon>Cellulosilyticum</taxon>
    </lineage>
</organism>
<keyword evidence="6 13" id="KW-0479">Metal-binding</keyword>
<dbReference type="CDD" id="cd04322">
    <property type="entry name" value="LysRS_N"/>
    <property type="match status" value="1"/>
</dbReference>
<dbReference type="GO" id="GO:0006430">
    <property type="term" value="P:lysyl-tRNA aminoacylation"/>
    <property type="evidence" value="ECO:0007669"/>
    <property type="project" value="UniProtKB-UniRule"/>
</dbReference>
<dbReference type="CDD" id="cd00775">
    <property type="entry name" value="LysRS_core"/>
    <property type="match status" value="1"/>
</dbReference>
<evidence type="ECO:0000256" key="2">
    <source>
        <dbReference type="ARBA" id="ARBA00008226"/>
    </source>
</evidence>